<dbReference type="Proteomes" id="UP000765509">
    <property type="component" value="Unassembled WGS sequence"/>
</dbReference>
<sequence>MPVMLANKHTKNACLLHAQRSSLVRTPSYSKMMKELLSTNGPWEHFCTIGPVPSGINLSTPLLDHHLMVTSLLDQRKAIIWPMKNGHGERTFKLGLIIIMPCHPWDSNSKNKTHQIPLDNTLPFPICLESKLCGNQIQAQVAPHVRELTLPPFLEPSQHNEPPIPGPSEVPASKVPLTENDSTCEPEPEVALMHSMEDPFAFPATPHSFIIIENLPVGPPQHKEPLIPTIKLCRNLLTCDQCSLFLKQ</sequence>
<dbReference type="AlphaFoldDB" id="A0A9Q3C5B6"/>
<evidence type="ECO:0000313" key="3">
    <source>
        <dbReference type="Proteomes" id="UP000765509"/>
    </source>
</evidence>
<gene>
    <name evidence="2" type="ORF">O181_016286</name>
</gene>
<keyword evidence="3" id="KW-1185">Reference proteome</keyword>
<reference evidence="2" key="1">
    <citation type="submission" date="2021-03" db="EMBL/GenBank/DDBJ databases">
        <title>Draft genome sequence of rust myrtle Austropuccinia psidii MF-1, a brazilian biotype.</title>
        <authorList>
            <person name="Quecine M.C."/>
            <person name="Pachon D.M.R."/>
            <person name="Bonatelli M.L."/>
            <person name="Correr F.H."/>
            <person name="Franceschini L.M."/>
            <person name="Leite T.F."/>
            <person name="Margarido G.R.A."/>
            <person name="Almeida C.A."/>
            <person name="Ferrarezi J.A."/>
            <person name="Labate C.A."/>
        </authorList>
    </citation>
    <scope>NUCLEOTIDE SEQUENCE</scope>
    <source>
        <strain evidence="2">MF-1</strain>
    </source>
</reference>
<comment type="caution">
    <text evidence="2">The sequence shown here is derived from an EMBL/GenBank/DDBJ whole genome shotgun (WGS) entry which is preliminary data.</text>
</comment>
<dbReference type="EMBL" id="AVOT02004512">
    <property type="protein sequence ID" value="MBW0476571.1"/>
    <property type="molecule type" value="Genomic_DNA"/>
</dbReference>
<proteinExistence type="predicted"/>
<name>A0A9Q3C5B6_9BASI</name>
<protein>
    <submittedName>
        <fullName evidence="2">Uncharacterized protein</fullName>
    </submittedName>
</protein>
<evidence type="ECO:0000313" key="2">
    <source>
        <dbReference type="EMBL" id="MBW0476571.1"/>
    </source>
</evidence>
<feature type="region of interest" description="Disordered" evidence="1">
    <location>
        <begin position="152"/>
        <end position="183"/>
    </location>
</feature>
<accession>A0A9Q3C5B6</accession>
<organism evidence="2 3">
    <name type="scientific">Austropuccinia psidii MF-1</name>
    <dbReference type="NCBI Taxonomy" id="1389203"/>
    <lineage>
        <taxon>Eukaryota</taxon>
        <taxon>Fungi</taxon>
        <taxon>Dikarya</taxon>
        <taxon>Basidiomycota</taxon>
        <taxon>Pucciniomycotina</taxon>
        <taxon>Pucciniomycetes</taxon>
        <taxon>Pucciniales</taxon>
        <taxon>Sphaerophragmiaceae</taxon>
        <taxon>Austropuccinia</taxon>
    </lineage>
</organism>
<evidence type="ECO:0000256" key="1">
    <source>
        <dbReference type="SAM" id="MobiDB-lite"/>
    </source>
</evidence>